<dbReference type="VEuPathDB" id="FungiDB:CJJ07_000909"/>
<dbReference type="VEuPathDB" id="FungiDB:B9J08_003297"/>
<sequence>MVLHKSKWDKKATNKYMKKHGIQKPEEPKPVKAKWSAKKSSNKPKALLHFDDDESEWDSEDEALLDHFYPQLGESDIPIESKLAIKRQIVNALMQHQLAQEENKEKEKEIAYNEQDGIYLGTKHEKPEEIPEEGELEIDEEAAKYLLPKDVLETKIAEYLSSDIRPQKNRKLLKSKMSENLLDEYGLDSYSSTVKDTDYSKASNKQKWKDLEKFSADELHGFRIGEQVELNKKVNIRLLTEEEKKQHVLRSQKLESAKLHEQIKKKFGTNESQTRKILEINNINESDERAMGVLNKKLAQSGPEFSNTLDDDLETLLGGSSAANSQKTAVDNADLDSLLEKLDESKILDETPKVRGQISKKDEDFLDELLG</sequence>
<evidence type="ECO:0000313" key="2">
    <source>
        <dbReference type="EMBL" id="KNE01087.1"/>
    </source>
</evidence>
<evidence type="ECO:0000256" key="1">
    <source>
        <dbReference type="SAM" id="MobiDB-lite"/>
    </source>
</evidence>
<organism evidence="2 3">
    <name type="scientific">Candidozyma auris</name>
    <name type="common">Yeast</name>
    <name type="synonym">Candida auris</name>
    <dbReference type="NCBI Taxonomy" id="498019"/>
    <lineage>
        <taxon>Eukaryota</taxon>
        <taxon>Fungi</taxon>
        <taxon>Dikarya</taxon>
        <taxon>Ascomycota</taxon>
        <taxon>Saccharomycotina</taxon>
        <taxon>Pichiomycetes</taxon>
        <taxon>Metschnikowiaceae</taxon>
        <taxon>Candidozyma</taxon>
    </lineage>
</organism>
<proteinExistence type="predicted"/>
<name>A0A0L0P3Z4_CANAR</name>
<dbReference type="VEuPathDB" id="FungiDB:CJI97_003372"/>
<accession>A0A0L0P3Z4</accession>
<dbReference type="Proteomes" id="UP000037122">
    <property type="component" value="Unassembled WGS sequence"/>
</dbReference>
<dbReference type="VEuPathDB" id="FungiDB:CJI96_0001834"/>
<feature type="region of interest" description="Disordered" evidence="1">
    <location>
        <begin position="1"/>
        <end position="48"/>
    </location>
</feature>
<evidence type="ECO:0000313" key="3">
    <source>
        <dbReference type="Proteomes" id="UP000037122"/>
    </source>
</evidence>
<reference evidence="3" key="1">
    <citation type="journal article" date="2015" name="BMC Genomics">
        <title>Draft genome of a commonly misdiagnosed multidrug resistant pathogen Candida auris.</title>
        <authorList>
            <person name="Chatterjee S."/>
            <person name="Alampalli S.V."/>
            <person name="Nageshan R.K."/>
            <person name="Chettiar S.T."/>
            <person name="Joshi S."/>
            <person name="Tatu U.S."/>
        </authorList>
    </citation>
    <scope>NUCLEOTIDE SEQUENCE [LARGE SCALE GENOMIC DNA]</scope>
    <source>
        <strain evidence="3">6684</strain>
    </source>
</reference>
<dbReference type="EMBL" id="LGST01000016">
    <property type="protein sequence ID" value="KNE01087.1"/>
    <property type="molecule type" value="Genomic_DNA"/>
</dbReference>
<feature type="region of interest" description="Disordered" evidence="1">
    <location>
        <begin position="104"/>
        <end position="132"/>
    </location>
</feature>
<protein>
    <submittedName>
        <fullName evidence="2">Uncharacterized protein</fullName>
    </submittedName>
</protein>
<dbReference type="VEuPathDB" id="FungiDB:CJJ09_000808"/>
<gene>
    <name evidence="2" type="ORF">QG37_01961</name>
</gene>
<dbReference type="AlphaFoldDB" id="A0A0L0P3Z4"/>
<comment type="caution">
    <text evidence="2">The sequence shown here is derived from an EMBL/GenBank/DDBJ whole genome shotgun (WGS) entry which is preliminary data.</text>
</comment>
<dbReference type="VEuPathDB" id="FungiDB:QG37_01961"/>
<feature type="compositionally biased region" description="Basic residues" evidence="1">
    <location>
        <begin position="31"/>
        <end position="42"/>
    </location>
</feature>